<comment type="caution">
    <text evidence="1">The sequence shown here is derived from an EMBL/GenBank/DDBJ whole genome shotgun (WGS) entry which is preliminary data.</text>
</comment>
<reference evidence="1 2" key="1">
    <citation type="submission" date="2019-09" db="EMBL/GenBank/DDBJ databases">
        <title>Draft genome of the ectomycorrhizal ascomycete Sphaerosporella brunnea.</title>
        <authorList>
            <consortium name="DOE Joint Genome Institute"/>
            <person name="Benucci G.M."/>
            <person name="Marozzi G."/>
            <person name="Antonielli L."/>
            <person name="Sanchez S."/>
            <person name="Marco P."/>
            <person name="Wang X."/>
            <person name="Falini L.B."/>
            <person name="Barry K."/>
            <person name="Haridas S."/>
            <person name="Lipzen A."/>
            <person name="Labutti K."/>
            <person name="Grigoriev I.V."/>
            <person name="Murat C."/>
            <person name="Martin F."/>
            <person name="Albertini E."/>
            <person name="Donnini D."/>
            <person name="Bonito G."/>
        </authorList>
    </citation>
    <scope>NUCLEOTIDE SEQUENCE [LARGE SCALE GENOMIC DNA]</scope>
    <source>
        <strain evidence="1 2">Sb_GMNB300</strain>
    </source>
</reference>
<name>A0A5J5F0L0_9PEZI</name>
<evidence type="ECO:0000313" key="2">
    <source>
        <dbReference type="Proteomes" id="UP000326924"/>
    </source>
</evidence>
<accession>A0A5J5F0L0</accession>
<dbReference type="InParanoid" id="A0A5J5F0L0"/>
<protein>
    <submittedName>
        <fullName evidence="1">Uncharacterized protein</fullName>
    </submittedName>
</protein>
<proteinExistence type="predicted"/>
<gene>
    <name evidence="1" type="ORF">FN846DRAFT_906120</name>
</gene>
<dbReference type="Proteomes" id="UP000326924">
    <property type="component" value="Unassembled WGS sequence"/>
</dbReference>
<evidence type="ECO:0000313" key="1">
    <source>
        <dbReference type="EMBL" id="KAA8908515.1"/>
    </source>
</evidence>
<dbReference type="AlphaFoldDB" id="A0A5J5F0L0"/>
<dbReference type="EMBL" id="VXIS01000067">
    <property type="protein sequence ID" value="KAA8908515.1"/>
    <property type="molecule type" value="Genomic_DNA"/>
</dbReference>
<sequence length="102" mass="11666">MKHPSEHHSDELGQAFGHLKTMVDAYRRAFWERAGEQWYERLAIIDLIKMAYVETQKCDEVPYGTINWCKTPEHEAGSSHGVADGYQEWEQAGVGVGGERRT</sequence>
<organism evidence="1 2">
    <name type="scientific">Sphaerosporella brunnea</name>
    <dbReference type="NCBI Taxonomy" id="1250544"/>
    <lineage>
        <taxon>Eukaryota</taxon>
        <taxon>Fungi</taxon>
        <taxon>Dikarya</taxon>
        <taxon>Ascomycota</taxon>
        <taxon>Pezizomycotina</taxon>
        <taxon>Pezizomycetes</taxon>
        <taxon>Pezizales</taxon>
        <taxon>Pyronemataceae</taxon>
        <taxon>Sphaerosporella</taxon>
    </lineage>
</organism>
<keyword evidence="2" id="KW-1185">Reference proteome</keyword>